<feature type="transmembrane region" description="Helical" evidence="1">
    <location>
        <begin position="43"/>
        <end position="63"/>
    </location>
</feature>
<proteinExistence type="predicted"/>
<name>A0A0F9RQM2_9ZZZZ</name>
<keyword evidence="1" id="KW-1133">Transmembrane helix</keyword>
<keyword evidence="1" id="KW-0472">Membrane</keyword>
<evidence type="ECO:0000313" key="2">
    <source>
        <dbReference type="EMBL" id="KKN19643.1"/>
    </source>
</evidence>
<dbReference type="EMBL" id="LAZR01003315">
    <property type="protein sequence ID" value="KKN19643.1"/>
    <property type="molecule type" value="Genomic_DNA"/>
</dbReference>
<comment type="caution">
    <text evidence="2">The sequence shown here is derived from an EMBL/GenBank/DDBJ whole genome shotgun (WGS) entry which is preliminary data.</text>
</comment>
<accession>A0A0F9RQM2</accession>
<gene>
    <name evidence="2" type="ORF">LCGC14_0943620</name>
</gene>
<feature type="transmembrane region" description="Helical" evidence="1">
    <location>
        <begin position="12"/>
        <end position="31"/>
    </location>
</feature>
<dbReference type="AlphaFoldDB" id="A0A0F9RQM2"/>
<protein>
    <submittedName>
        <fullName evidence="2">Uncharacterized protein</fullName>
    </submittedName>
</protein>
<reference evidence="2" key="1">
    <citation type="journal article" date="2015" name="Nature">
        <title>Complex archaea that bridge the gap between prokaryotes and eukaryotes.</title>
        <authorList>
            <person name="Spang A."/>
            <person name="Saw J.H."/>
            <person name="Jorgensen S.L."/>
            <person name="Zaremba-Niedzwiedzka K."/>
            <person name="Martijn J."/>
            <person name="Lind A.E."/>
            <person name="van Eijk R."/>
            <person name="Schleper C."/>
            <person name="Guy L."/>
            <person name="Ettema T.J."/>
        </authorList>
    </citation>
    <scope>NUCLEOTIDE SEQUENCE</scope>
</reference>
<evidence type="ECO:0000256" key="1">
    <source>
        <dbReference type="SAM" id="Phobius"/>
    </source>
</evidence>
<keyword evidence="1" id="KW-0812">Transmembrane</keyword>
<dbReference type="PROSITE" id="PS51257">
    <property type="entry name" value="PROKAR_LIPOPROTEIN"/>
    <property type="match status" value="1"/>
</dbReference>
<sequence length="99" mass="11387">MGNLRETFLKKYGVAEYVLFIFGVIGCTKVTKDFWNDAIVDNYYAIGALILSVVLMTVPYTLVEYFRKKLGLETKEKKAFDAKFEKETGYDPNEPIIKD</sequence>
<organism evidence="2">
    <name type="scientific">marine sediment metagenome</name>
    <dbReference type="NCBI Taxonomy" id="412755"/>
    <lineage>
        <taxon>unclassified sequences</taxon>
        <taxon>metagenomes</taxon>
        <taxon>ecological metagenomes</taxon>
    </lineage>
</organism>